<keyword evidence="4" id="KW-1185">Reference proteome</keyword>
<proteinExistence type="predicted"/>
<dbReference type="NCBIfam" id="TIGR01509">
    <property type="entry name" value="HAD-SF-IA-v3"/>
    <property type="match status" value="1"/>
</dbReference>
<dbReference type="Gene3D" id="1.10.150.240">
    <property type="entry name" value="Putative phosphatase, domain 2"/>
    <property type="match status" value="1"/>
</dbReference>
<protein>
    <recommendedName>
        <fullName evidence="2">Aminoglycoside phosphotransferase domain-containing protein</fullName>
    </recommendedName>
</protein>
<dbReference type="InterPro" id="IPR006439">
    <property type="entry name" value="HAD-SF_hydro_IA"/>
</dbReference>
<dbReference type="InterPro" id="IPR023198">
    <property type="entry name" value="PGP-like_dom2"/>
</dbReference>
<accession>A0A8C7BQC7</accession>
<dbReference type="NCBIfam" id="TIGR02247">
    <property type="entry name" value="HAD-1A3-hyp"/>
    <property type="match status" value="1"/>
</dbReference>
<dbReference type="InterPro" id="IPR011009">
    <property type="entry name" value="Kinase-like_dom_sf"/>
</dbReference>
<sequence>MYMRQLFRSSHLQWARRATFPKHSQGRLQRARRWTHSGGGTYRAVIFDMSGVLIPSPGRVAAEWELQNHIPPGTIRKAWISGGENGPWMKLMRGEITTEDFLQEFGRLCSEIVKTSVPVGSFFSLLTSDQVAKQFPVMTEAITQIRAKGLRTAVLSNNFYLPNGKSFLPLDRKQFDVVVESCLEGVCKPDPRIYKLCLERLGLQPSESIFLDDLGPNLKAAASLGIRTIQVNDPETAVKELETLLGFTMRMVIPNTGPVRETVEIPRDSLEKYLKDLLGTQSTGPLELLRFDHGQSSPTYYVRLGNHQLVLKRKPLGTLVPSTHAVEREFRIMKALANAGVPVPKVLDLCEDSSPSHLFFSMKFLTDQDVRVAYHVLILFPSEDYILQQMQTWIKQYRASEPGTIPAMERLIQWLPRHLPKQQKMTVVHGNFRLDNLLFHPEKTEVLAVLDWELSTLGDPLADAAFSCLTHYLPSSFPGSLLRGLRDCDLTQLGIPTAEEYLRMYCCHLEIPPPENWNFYMALSFFRMAIILQGVHKRSLPGQAGLAATEQNEKLTEYVSNLAWDFAVKEGFRVFKEMPPQNHY</sequence>
<dbReference type="CDD" id="cd05154">
    <property type="entry name" value="ACAD10_11_N-like"/>
    <property type="match status" value="1"/>
</dbReference>
<dbReference type="Gene3D" id="3.40.50.1000">
    <property type="entry name" value="HAD superfamily/HAD-like"/>
    <property type="match status" value="1"/>
</dbReference>
<organism evidence="3 4">
    <name type="scientific">Neovison vison</name>
    <name type="common">American mink</name>
    <name type="synonym">Mustela vison</name>
    <dbReference type="NCBI Taxonomy" id="452646"/>
    <lineage>
        <taxon>Eukaryota</taxon>
        <taxon>Metazoa</taxon>
        <taxon>Chordata</taxon>
        <taxon>Craniata</taxon>
        <taxon>Vertebrata</taxon>
        <taxon>Euteleostomi</taxon>
        <taxon>Mammalia</taxon>
        <taxon>Eutheria</taxon>
        <taxon>Laurasiatheria</taxon>
        <taxon>Carnivora</taxon>
        <taxon>Caniformia</taxon>
        <taxon>Musteloidea</taxon>
        <taxon>Mustelidae</taxon>
        <taxon>Mustelinae</taxon>
        <taxon>Neogale</taxon>
    </lineage>
</organism>
<evidence type="ECO:0000259" key="2">
    <source>
        <dbReference type="Pfam" id="PF01636"/>
    </source>
</evidence>
<keyword evidence="1" id="KW-0007">Acetylation</keyword>
<dbReference type="PANTHER" id="PTHR47829">
    <property type="entry name" value="HYDROLASE, PUTATIVE (AFU_ORTHOLOGUE AFUA_1G12880)-RELATED"/>
    <property type="match status" value="1"/>
</dbReference>
<dbReference type="Ensembl" id="ENSNVIT00000024576.1">
    <property type="protein sequence ID" value="ENSNVIP00000021091.1"/>
    <property type="gene ID" value="ENSNVIG00000016486.1"/>
</dbReference>
<dbReference type="InterPro" id="IPR041726">
    <property type="entry name" value="ACAD10_11_N"/>
</dbReference>
<dbReference type="PRINTS" id="PR00413">
    <property type="entry name" value="HADHALOGNASE"/>
</dbReference>
<evidence type="ECO:0000313" key="3">
    <source>
        <dbReference type="Ensembl" id="ENSNVIP00000021091.1"/>
    </source>
</evidence>
<dbReference type="InterPro" id="IPR023214">
    <property type="entry name" value="HAD_sf"/>
</dbReference>
<dbReference type="CDD" id="cd02603">
    <property type="entry name" value="HAD_sEH-N_like"/>
    <property type="match status" value="1"/>
</dbReference>
<dbReference type="AlphaFoldDB" id="A0A8C7BQC7"/>
<dbReference type="Gene3D" id="3.30.200.20">
    <property type="entry name" value="Phosphorylase Kinase, domain 1"/>
    <property type="match status" value="1"/>
</dbReference>
<dbReference type="SUPFAM" id="SSF56784">
    <property type="entry name" value="HAD-like"/>
    <property type="match status" value="1"/>
</dbReference>
<dbReference type="InterPro" id="IPR052898">
    <property type="entry name" value="ACAD10-like"/>
</dbReference>
<reference evidence="3" key="2">
    <citation type="submission" date="2025-09" db="UniProtKB">
        <authorList>
            <consortium name="Ensembl"/>
        </authorList>
    </citation>
    <scope>IDENTIFICATION</scope>
</reference>
<dbReference type="InterPro" id="IPR002575">
    <property type="entry name" value="Aminoglycoside_PTrfase"/>
</dbReference>
<name>A0A8C7BQC7_NEOVI</name>
<dbReference type="InterPro" id="IPR036412">
    <property type="entry name" value="HAD-like_sf"/>
</dbReference>
<dbReference type="GeneTree" id="ENSGT00940000164635"/>
<dbReference type="Proteomes" id="UP000694425">
    <property type="component" value="Unplaced"/>
</dbReference>
<dbReference type="SFLD" id="SFLDS00003">
    <property type="entry name" value="Haloacid_Dehalogenase"/>
    <property type="match status" value="1"/>
</dbReference>
<dbReference type="SUPFAM" id="SSF56112">
    <property type="entry name" value="Protein kinase-like (PK-like)"/>
    <property type="match status" value="1"/>
</dbReference>
<dbReference type="Pfam" id="PF01636">
    <property type="entry name" value="APH"/>
    <property type="match status" value="2"/>
</dbReference>
<feature type="domain" description="Aminoglycoside phosphotransferase" evidence="2">
    <location>
        <begin position="289"/>
        <end position="371"/>
    </location>
</feature>
<dbReference type="SFLD" id="SFLDG01129">
    <property type="entry name" value="C1.5:_HAD__Beta-PGM__Phosphata"/>
    <property type="match status" value="1"/>
</dbReference>
<evidence type="ECO:0000256" key="1">
    <source>
        <dbReference type="ARBA" id="ARBA00022990"/>
    </source>
</evidence>
<dbReference type="Pfam" id="PF00702">
    <property type="entry name" value="Hydrolase"/>
    <property type="match status" value="1"/>
</dbReference>
<dbReference type="InterPro" id="IPR011945">
    <property type="entry name" value="HAD-SF_ppase_IA/epoxid_hydro_N"/>
</dbReference>
<dbReference type="Gene3D" id="3.90.1200.10">
    <property type="match status" value="1"/>
</dbReference>
<feature type="domain" description="Aminoglycoside phosphotransferase" evidence="2">
    <location>
        <begin position="385"/>
        <end position="485"/>
    </location>
</feature>
<reference evidence="3" key="1">
    <citation type="submission" date="2025-08" db="UniProtKB">
        <authorList>
            <consortium name="Ensembl"/>
        </authorList>
    </citation>
    <scope>IDENTIFICATION</scope>
</reference>
<dbReference type="PANTHER" id="PTHR47829:SF3">
    <property type="entry name" value="AMINOGLYCOSIDE PHOSPHOTRANSFERASE DOMAIN-CONTAINING PROTEIN"/>
    <property type="match status" value="1"/>
</dbReference>
<evidence type="ECO:0000313" key="4">
    <source>
        <dbReference type="Proteomes" id="UP000694425"/>
    </source>
</evidence>